<name>A0AAV4R8U4_9ARAC</name>
<reference evidence="1 2" key="1">
    <citation type="submission" date="2021-06" db="EMBL/GenBank/DDBJ databases">
        <title>Caerostris darwini draft genome.</title>
        <authorList>
            <person name="Kono N."/>
            <person name="Arakawa K."/>
        </authorList>
    </citation>
    <scope>NUCLEOTIDE SEQUENCE [LARGE SCALE GENOMIC DNA]</scope>
</reference>
<accession>A0AAV4R8U4</accession>
<dbReference type="Proteomes" id="UP001054837">
    <property type="component" value="Unassembled WGS sequence"/>
</dbReference>
<keyword evidence="2" id="KW-1185">Reference proteome</keyword>
<organism evidence="1 2">
    <name type="scientific">Caerostris darwini</name>
    <dbReference type="NCBI Taxonomy" id="1538125"/>
    <lineage>
        <taxon>Eukaryota</taxon>
        <taxon>Metazoa</taxon>
        <taxon>Ecdysozoa</taxon>
        <taxon>Arthropoda</taxon>
        <taxon>Chelicerata</taxon>
        <taxon>Arachnida</taxon>
        <taxon>Araneae</taxon>
        <taxon>Araneomorphae</taxon>
        <taxon>Entelegynae</taxon>
        <taxon>Araneoidea</taxon>
        <taxon>Araneidae</taxon>
        <taxon>Caerostris</taxon>
    </lineage>
</organism>
<gene>
    <name evidence="1" type="ORF">CDAR_410301</name>
</gene>
<protein>
    <submittedName>
        <fullName evidence="1">Uncharacterized protein</fullName>
    </submittedName>
</protein>
<evidence type="ECO:0000313" key="2">
    <source>
        <dbReference type="Proteomes" id="UP001054837"/>
    </source>
</evidence>
<evidence type="ECO:0000313" key="1">
    <source>
        <dbReference type="EMBL" id="GIY18373.1"/>
    </source>
</evidence>
<proteinExistence type="predicted"/>
<dbReference type="EMBL" id="BPLQ01005902">
    <property type="protein sequence ID" value="GIY18373.1"/>
    <property type="molecule type" value="Genomic_DNA"/>
</dbReference>
<comment type="caution">
    <text evidence="1">The sequence shown here is derived from an EMBL/GenBank/DDBJ whole genome shotgun (WGS) entry which is preliminary data.</text>
</comment>
<sequence>MSPLHIPVMTMLSKLHEQISEFSLQINELKTRQFSLHQQLKPRSRRNSINRRINREHICYYHSSSETRVLNAANFTMGLTRPTFSHMETRVFKRLNDISLCINIARSVFGTSKIKYLGSEISSFHSKKA</sequence>
<dbReference type="AlphaFoldDB" id="A0AAV4R8U4"/>